<proteinExistence type="predicted"/>
<protein>
    <submittedName>
        <fullName evidence="1">Uncharacterized protein</fullName>
    </submittedName>
</protein>
<evidence type="ECO:0000313" key="1">
    <source>
        <dbReference type="EMBL" id="MBB5108842.1"/>
    </source>
</evidence>
<organism evidence="1 2">
    <name type="scientific">Streptomyces spectabilis</name>
    <dbReference type="NCBI Taxonomy" id="68270"/>
    <lineage>
        <taxon>Bacteria</taxon>
        <taxon>Bacillati</taxon>
        <taxon>Actinomycetota</taxon>
        <taxon>Actinomycetes</taxon>
        <taxon>Kitasatosporales</taxon>
        <taxon>Streptomycetaceae</taxon>
        <taxon>Streptomyces</taxon>
    </lineage>
</organism>
<accession>A0A7W8B2K5</accession>
<keyword evidence="2" id="KW-1185">Reference proteome</keyword>
<dbReference type="Proteomes" id="UP000549009">
    <property type="component" value="Unassembled WGS sequence"/>
</dbReference>
<name>A0A7W8B2K5_STRST</name>
<comment type="caution">
    <text evidence="1">The sequence shown here is derived from an EMBL/GenBank/DDBJ whole genome shotgun (WGS) entry which is preliminary data.</text>
</comment>
<dbReference type="EMBL" id="JACHJD010000021">
    <property type="protein sequence ID" value="MBB5108842.1"/>
    <property type="molecule type" value="Genomic_DNA"/>
</dbReference>
<dbReference type="AlphaFoldDB" id="A0A7W8B2K5"/>
<reference evidence="1 2" key="1">
    <citation type="submission" date="2020-08" db="EMBL/GenBank/DDBJ databases">
        <title>Genomic Encyclopedia of Type Strains, Phase III (KMG-III): the genomes of soil and plant-associated and newly described type strains.</title>
        <authorList>
            <person name="Whitman W."/>
        </authorList>
    </citation>
    <scope>NUCLEOTIDE SEQUENCE [LARGE SCALE GENOMIC DNA]</scope>
    <source>
        <strain evidence="1 2">CECT 3146</strain>
    </source>
</reference>
<sequence length="29" mass="3038">MVLGAQQVNERPEGLLAGVLKLLGAMSLE</sequence>
<evidence type="ECO:0000313" key="2">
    <source>
        <dbReference type="Proteomes" id="UP000549009"/>
    </source>
</evidence>
<gene>
    <name evidence="1" type="ORF">FHS40_007968</name>
</gene>